<proteinExistence type="predicted"/>
<gene>
    <name evidence="1" type="ORF">BRAPAZ1V2_A07P24010.2</name>
</gene>
<sequence length="76" mass="8524">MTNGDETQIRVSQFAPQVAELVDYRRRLFLLLPKVCDMLTVDRLFLFPSLTNHPSGLIVLVRSCELPPTGSPLLLA</sequence>
<organism evidence="1 2">
    <name type="scientific">Brassica campestris</name>
    <name type="common">Field mustard</name>
    <dbReference type="NCBI Taxonomy" id="3711"/>
    <lineage>
        <taxon>Eukaryota</taxon>
        <taxon>Viridiplantae</taxon>
        <taxon>Streptophyta</taxon>
        <taxon>Embryophyta</taxon>
        <taxon>Tracheophyta</taxon>
        <taxon>Spermatophyta</taxon>
        <taxon>Magnoliopsida</taxon>
        <taxon>eudicotyledons</taxon>
        <taxon>Gunneridae</taxon>
        <taxon>Pentapetalae</taxon>
        <taxon>rosids</taxon>
        <taxon>malvids</taxon>
        <taxon>Brassicales</taxon>
        <taxon>Brassicaceae</taxon>
        <taxon>Brassiceae</taxon>
        <taxon>Brassica</taxon>
    </lineage>
</organism>
<reference evidence="1 2" key="1">
    <citation type="submission" date="2021-07" db="EMBL/GenBank/DDBJ databases">
        <authorList>
            <consortium name="Genoscope - CEA"/>
            <person name="William W."/>
        </authorList>
    </citation>
    <scope>NUCLEOTIDE SEQUENCE [LARGE SCALE GENOMIC DNA]</scope>
</reference>
<evidence type="ECO:0000313" key="2">
    <source>
        <dbReference type="Proteomes" id="UP000694005"/>
    </source>
</evidence>
<dbReference type="Proteomes" id="UP000694005">
    <property type="component" value="Chromosome A07"/>
</dbReference>
<accession>A0A8D9M9U6</accession>
<dbReference type="AlphaFoldDB" id="A0A8D9M9U6"/>
<protein>
    <submittedName>
        <fullName evidence="1">Uncharacterized protein</fullName>
    </submittedName>
</protein>
<evidence type="ECO:0000313" key="1">
    <source>
        <dbReference type="EMBL" id="CAG7902757.1"/>
    </source>
</evidence>
<name>A0A8D9M9U6_BRACM</name>
<dbReference type="EMBL" id="LS974623">
    <property type="protein sequence ID" value="CAG7902757.1"/>
    <property type="molecule type" value="Genomic_DNA"/>
</dbReference>
<dbReference type="Gramene" id="A07p24010.2_BraZ1">
    <property type="protein sequence ID" value="A07p24010.2_BraZ1.CDS"/>
    <property type="gene ID" value="A07g24010.2_BraZ1"/>
</dbReference>